<dbReference type="InterPro" id="IPR011707">
    <property type="entry name" value="Cu-oxidase-like_N"/>
</dbReference>
<dbReference type="AlphaFoldDB" id="A0A2V4ALB5"/>
<keyword evidence="3" id="KW-0479">Metal-binding</keyword>
<name>A0A2V4ALB5_9PSEU</name>
<evidence type="ECO:0000256" key="3">
    <source>
        <dbReference type="ARBA" id="ARBA00022723"/>
    </source>
</evidence>
<dbReference type="PROSITE" id="PS51257">
    <property type="entry name" value="PROKAR_LIPOPROTEIN"/>
    <property type="match status" value="1"/>
</dbReference>
<accession>A0A2V4ALB5</accession>
<dbReference type="Gene3D" id="2.60.40.420">
    <property type="entry name" value="Cupredoxins - blue copper proteins"/>
    <property type="match status" value="4"/>
</dbReference>
<comment type="subunit">
    <text evidence="2">Monomer.</text>
</comment>
<evidence type="ECO:0000256" key="1">
    <source>
        <dbReference type="ARBA" id="ARBA00010609"/>
    </source>
</evidence>
<keyword evidence="4" id="KW-0560">Oxidoreductase</keyword>
<evidence type="ECO:0000256" key="6">
    <source>
        <dbReference type="ARBA" id="ARBA00041027"/>
    </source>
</evidence>
<evidence type="ECO:0000256" key="8">
    <source>
        <dbReference type="ARBA" id="ARBA00043090"/>
    </source>
</evidence>
<keyword evidence="13" id="KW-1185">Reference proteome</keyword>
<feature type="domain" description="Plastocyanin-like" evidence="10">
    <location>
        <begin position="412"/>
        <end position="516"/>
    </location>
</feature>
<dbReference type="EC" id="1.16.3.4" evidence="5"/>
<dbReference type="PANTHER" id="PTHR48267">
    <property type="entry name" value="CUPREDOXIN SUPERFAMILY PROTEIN"/>
    <property type="match status" value="1"/>
</dbReference>
<dbReference type="PROSITE" id="PS51318">
    <property type="entry name" value="TAT"/>
    <property type="match status" value="1"/>
</dbReference>
<reference evidence="12 13" key="1">
    <citation type="submission" date="2016-07" db="EMBL/GenBank/DDBJ databases">
        <title>Draft genome sequence of Prauserella muralis DSM 45305, isolated from a mould-covered wall in an indoor environment.</title>
        <authorList>
            <person name="Ruckert C."/>
            <person name="Albersmeier A."/>
            <person name="Jiang C.-L."/>
            <person name="Jiang Y."/>
            <person name="Kalinowski J."/>
            <person name="Schneider O."/>
            <person name="Winkler A."/>
            <person name="Zotchev S.B."/>
        </authorList>
    </citation>
    <scope>NUCLEOTIDE SEQUENCE [LARGE SCALE GENOMIC DNA]</scope>
    <source>
        <strain evidence="12 13">DSM 45305</strain>
    </source>
</reference>
<evidence type="ECO:0000313" key="12">
    <source>
        <dbReference type="EMBL" id="PXY21042.1"/>
    </source>
</evidence>
<dbReference type="InterPro" id="IPR008972">
    <property type="entry name" value="Cupredoxin"/>
</dbReference>
<dbReference type="Pfam" id="PF07731">
    <property type="entry name" value="Cu-oxidase_2"/>
    <property type="match status" value="1"/>
</dbReference>
<dbReference type="EMBL" id="MASW01000006">
    <property type="protein sequence ID" value="PXY21042.1"/>
    <property type="molecule type" value="Genomic_DNA"/>
</dbReference>
<dbReference type="Proteomes" id="UP000249915">
    <property type="component" value="Unassembled WGS sequence"/>
</dbReference>
<dbReference type="PROSITE" id="PS00080">
    <property type="entry name" value="MULTICOPPER_OXIDASE2"/>
    <property type="match status" value="1"/>
</dbReference>
<comment type="catalytic activity">
    <reaction evidence="9">
        <text>4 Cu(+) + O2 + 4 H(+) = 4 Cu(2+) + 2 H2O</text>
        <dbReference type="Rhea" id="RHEA:30083"/>
        <dbReference type="ChEBI" id="CHEBI:15377"/>
        <dbReference type="ChEBI" id="CHEBI:15378"/>
        <dbReference type="ChEBI" id="CHEBI:15379"/>
        <dbReference type="ChEBI" id="CHEBI:29036"/>
        <dbReference type="ChEBI" id="CHEBI:49552"/>
        <dbReference type="EC" id="1.16.3.4"/>
    </reaction>
    <physiologicalReaction direction="left-to-right" evidence="9">
        <dbReference type="Rhea" id="RHEA:30084"/>
    </physiologicalReaction>
</comment>
<dbReference type="PANTHER" id="PTHR48267:SF1">
    <property type="entry name" value="BILIRUBIN OXIDASE"/>
    <property type="match status" value="1"/>
</dbReference>
<evidence type="ECO:0000259" key="11">
    <source>
        <dbReference type="Pfam" id="PF07732"/>
    </source>
</evidence>
<organism evidence="12 13">
    <name type="scientific">Prauserella muralis</name>
    <dbReference type="NCBI Taxonomy" id="588067"/>
    <lineage>
        <taxon>Bacteria</taxon>
        <taxon>Bacillati</taxon>
        <taxon>Actinomycetota</taxon>
        <taxon>Actinomycetes</taxon>
        <taxon>Pseudonocardiales</taxon>
        <taxon>Pseudonocardiaceae</taxon>
        <taxon>Prauserella</taxon>
    </lineage>
</organism>
<proteinExistence type="inferred from homology"/>
<dbReference type="InterPro" id="IPR006311">
    <property type="entry name" value="TAT_signal"/>
</dbReference>
<dbReference type="GO" id="GO:0005507">
    <property type="term" value="F:copper ion binding"/>
    <property type="evidence" value="ECO:0007669"/>
    <property type="project" value="InterPro"/>
</dbReference>
<dbReference type="Pfam" id="PF07732">
    <property type="entry name" value="Cu-oxidase_3"/>
    <property type="match status" value="1"/>
</dbReference>
<dbReference type="SUPFAM" id="SSF49503">
    <property type="entry name" value="Cupredoxins"/>
    <property type="match status" value="3"/>
</dbReference>
<protein>
    <recommendedName>
        <fullName evidence="6">Multicopper oxidase CueO</fullName>
        <ecNumber evidence="5">1.16.3.4</ecNumber>
    </recommendedName>
    <alternativeName>
        <fullName evidence="7">Copper efflux oxidase</fullName>
    </alternativeName>
    <alternativeName>
        <fullName evidence="8">Cuprous oxidase</fullName>
    </alternativeName>
</protein>
<dbReference type="RefSeq" id="WP_112284282.1">
    <property type="nucleotide sequence ID" value="NZ_MASW01000006.1"/>
</dbReference>
<evidence type="ECO:0000256" key="5">
    <source>
        <dbReference type="ARBA" id="ARBA00038978"/>
    </source>
</evidence>
<comment type="caution">
    <text evidence="12">The sequence shown here is derived from an EMBL/GenBank/DDBJ whole genome shotgun (WGS) entry which is preliminary data.</text>
</comment>
<evidence type="ECO:0000256" key="2">
    <source>
        <dbReference type="ARBA" id="ARBA00011245"/>
    </source>
</evidence>
<gene>
    <name evidence="12" type="ORF">BAY60_26575</name>
</gene>
<evidence type="ECO:0000256" key="4">
    <source>
        <dbReference type="ARBA" id="ARBA00023002"/>
    </source>
</evidence>
<dbReference type="InterPro" id="IPR045087">
    <property type="entry name" value="Cu-oxidase_fam"/>
</dbReference>
<evidence type="ECO:0000256" key="9">
    <source>
        <dbReference type="ARBA" id="ARBA00048092"/>
    </source>
</evidence>
<evidence type="ECO:0000259" key="10">
    <source>
        <dbReference type="Pfam" id="PF07731"/>
    </source>
</evidence>
<dbReference type="InterPro" id="IPR002355">
    <property type="entry name" value="Cu_oxidase_Cu_BS"/>
</dbReference>
<evidence type="ECO:0000256" key="7">
    <source>
        <dbReference type="ARBA" id="ARBA00042896"/>
    </source>
</evidence>
<feature type="domain" description="Plastocyanin-like" evidence="11">
    <location>
        <begin position="81"/>
        <end position="206"/>
    </location>
</feature>
<sequence length="517" mass="57128">MSLSRRRFLGMAGGAALVAAGASGLAGCGGAGAGQTAELLRSRVPLPPRFRTPLPIPPVKRPVRSDAHADHYEITQRVREIEILPGYRTPVFGYDGLFPGPTIRSRSGRRTVVTHRNELPVPTVVHLHGGNTPAEHDGYPVDLLYPEGTTAAHQHTGMTGDTRHGSREYVYPLRQPAATLWYHDHRMDFTAPQVWRGLAGFHLVDDDITDALPLPHGERDVPLLICDRAFDEDGSFRYPSLDPALRHPPGVTADFMEGVAGDVILVNGAPWPTMEVDAARYRFRLLNASNARRYRLTLRPNPRGGDGFTQIASDSGLLAAPVRHSHLDIAPAERFEVVVDFSRYPVGTEVVLGNDLGSGPTAEVMRFVVARKAADDSAVPARLAEIEPLPAAAARIRREWTFSRGEVHGHRGWVVNGRPFDPRRMDAHPRLGEVEVWRLFTDLHHPVHIHLSPFQVLGRGGRGPGPFDHGWKDTVDVRPAEYVDVAVRFENHAGPFLMHCHNLEHEDMAMMAAFETR</sequence>
<dbReference type="GO" id="GO:0016491">
    <property type="term" value="F:oxidoreductase activity"/>
    <property type="evidence" value="ECO:0007669"/>
    <property type="project" value="UniProtKB-KW"/>
</dbReference>
<comment type="similarity">
    <text evidence="1">Belongs to the multicopper oxidase family.</text>
</comment>
<evidence type="ECO:0000313" key="13">
    <source>
        <dbReference type="Proteomes" id="UP000249915"/>
    </source>
</evidence>
<dbReference type="InterPro" id="IPR011706">
    <property type="entry name" value="Cu-oxidase_C"/>
</dbReference>
<dbReference type="OrthoDB" id="345021at2"/>